<protein>
    <submittedName>
        <fullName evidence="1">Uncharacterized protein</fullName>
    </submittedName>
</protein>
<dbReference type="Proteomes" id="UP000291097">
    <property type="component" value="Unassembled WGS sequence"/>
</dbReference>
<evidence type="ECO:0000313" key="1">
    <source>
        <dbReference type="EMBL" id="RZV11742.1"/>
    </source>
</evidence>
<accession>A0A482YIJ4</accession>
<comment type="caution">
    <text evidence="1">The sequence shown here is derived from an EMBL/GenBank/DDBJ whole genome shotgun (WGS) entry which is preliminary data.</text>
</comment>
<evidence type="ECO:0000313" key="2">
    <source>
        <dbReference type="Proteomes" id="UP000291097"/>
    </source>
</evidence>
<dbReference type="AlphaFoldDB" id="A0A482YIJ4"/>
<reference evidence="1 2" key="1">
    <citation type="submission" date="2019-02" db="EMBL/GenBank/DDBJ databases">
        <title>Genomic Encyclopedia of Archaeal and Bacterial Type Strains, Phase II (KMG-II): from individual species to whole genera.</title>
        <authorList>
            <person name="Goeker M."/>
        </authorList>
    </citation>
    <scope>NUCLEOTIDE SEQUENCE [LARGE SCALE GENOMIC DNA]</scope>
    <source>
        <strain evidence="1 2">DSM 18328</strain>
    </source>
</reference>
<name>A0A482YIJ4_9EURY</name>
<proteinExistence type="predicted"/>
<sequence length="59" mass="6368">MSAEAIALLAHLIVAVSLSASQEASIHTTCLHKPGPNRVLLDVVEDRSQLLEIHAVGRW</sequence>
<gene>
    <name evidence="1" type="ORF">BDK88_0623</name>
</gene>
<dbReference type="EMBL" id="SHMP01000003">
    <property type="protein sequence ID" value="RZV11742.1"/>
    <property type="molecule type" value="Genomic_DNA"/>
</dbReference>
<organism evidence="1 2">
    <name type="scientific">Natrinema hispanicum</name>
    <dbReference type="NCBI Taxonomy" id="392421"/>
    <lineage>
        <taxon>Archaea</taxon>
        <taxon>Methanobacteriati</taxon>
        <taxon>Methanobacteriota</taxon>
        <taxon>Stenosarchaea group</taxon>
        <taxon>Halobacteria</taxon>
        <taxon>Halobacteriales</taxon>
        <taxon>Natrialbaceae</taxon>
        <taxon>Natrinema</taxon>
    </lineage>
</organism>